<protein>
    <submittedName>
        <fullName evidence="1">Uncharacterized protein</fullName>
    </submittedName>
</protein>
<accession>A0A0A9HJR1</accession>
<evidence type="ECO:0000313" key="1">
    <source>
        <dbReference type="EMBL" id="JAE36059.1"/>
    </source>
</evidence>
<proteinExistence type="predicted"/>
<dbReference type="AlphaFoldDB" id="A0A0A9HJR1"/>
<reference evidence="1" key="2">
    <citation type="journal article" date="2015" name="Data Brief">
        <title>Shoot transcriptome of the giant reed, Arundo donax.</title>
        <authorList>
            <person name="Barrero R.A."/>
            <person name="Guerrero F.D."/>
            <person name="Moolhuijzen P."/>
            <person name="Goolsby J.A."/>
            <person name="Tidwell J."/>
            <person name="Bellgard S.E."/>
            <person name="Bellgard M.I."/>
        </authorList>
    </citation>
    <scope>NUCLEOTIDE SEQUENCE</scope>
    <source>
        <tissue evidence="1">Shoot tissue taken approximately 20 cm above the soil surface</tissue>
    </source>
</reference>
<sequence length="27" mass="3067">MHCCIPDPSVTRSSDFLFVELSCYETS</sequence>
<organism evidence="1">
    <name type="scientific">Arundo donax</name>
    <name type="common">Giant reed</name>
    <name type="synonym">Donax arundinaceus</name>
    <dbReference type="NCBI Taxonomy" id="35708"/>
    <lineage>
        <taxon>Eukaryota</taxon>
        <taxon>Viridiplantae</taxon>
        <taxon>Streptophyta</taxon>
        <taxon>Embryophyta</taxon>
        <taxon>Tracheophyta</taxon>
        <taxon>Spermatophyta</taxon>
        <taxon>Magnoliopsida</taxon>
        <taxon>Liliopsida</taxon>
        <taxon>Poales</taxon>
        <taxon>Poaceae</taxon>
        <taxon>PACMAD clade</taxon>
        <taxon>Arundinoideae</taxon>
        <taxon>Arundineae</taxon>
        <taxon>Arundo</taxon>
    </lineage>
</organism>
<reference evidence="1" key="1">
    <citation type="submission" date="2014-09" db="EMBL/GenBank/DDBJ databases">
        <authorList>
            <person name="Magalhaes I.L.F."/>
            <person name="Oliveira U."/>
            <person name="Santos F.R."/>
            <person name="Vidigal T.H.D.A."/>
            <person name="Brescovit A.D."/>
            <person name="Santos A.J."/>
        </authorList>
    </citation>
    <scope>NUCLEOTIDE SEQUENCE</scope>
    <source>
        <tissue evidence="1">Shoot tissue taken approximately 20 cm above the soil surface</tissue>
    </source>
</reference>
<dbReference type="EMBL" id="GBRH01161837">
    <property type="protein sequence ID" value="JAE36059.1"/>
    <property type="molecule type" value="Transcribed_RNA"/>
</dbReference>
<name>A0A0A9HJR1_ARUDO</name>